<name>A0A5J4VNI4_9EUKA</name>
<comment type="caution">
    <text evidence="2">The sequence shown here is derived from an EMBL/GenBank/DDBJ whole genome shotgun (WGS) entry which is preliminary data.</text>
</comment>
<evidence type="ECO:0000313" key="2">
    <source>
        <dbReference type="EMBL" id="KAA6384172.1"/>
    </source>
</evidence>
<dbReference type="AlphaFoldDB" id="A0A5J4VNI4"/>
<dbReference type="OrthoDB" id="10256771at2759"/>
<dbReference type="GO" id="GO:0000502">
    <property type="term" value="C:proteasome complex"/>
    <property type="evidence" value="ECO:0007669"/>
    <property type="project" value="UniProtKB-KW"/>
</dbReference>
<dbReference type="Proteomes" id="UP000324800">
    <property type="component" value="Unassembled WGS sequence"/>
</dbReference>
<evidence type="ECO:0000259" key="1">
    <source>
        <dbReference type="SMART" id="SM00232"/>
    </source>
</evidence>
<gene>
    <name evidence="2" type="ORF">EZS28_020302</name>
</gene>
<dbReference type="InterPro" id="IPR000555">
    <property type="entry name" value="JAMM/MPN+_dom"/>
</dbReference>
<keyword evidence="2" id="KW-0647">Proteasome</keyword>
<dbReference type="Pfam" id="PF01398">
    <property type="entry name" value="JAB"/>
    <property type="match status" value="1"/>
</dbReference>
<evidence type="ECO:0000313" key="3">
    <source>
        <dbReference type="Proteomes" id="UP000324800"/>
    </source>
</evidence>
<dbReference type="SMART" id="SM00232">
    <property type="entry name" value="JAB_MPN"/>
    <property type="match status" value="1"/>
</dbReference>
<dbReference type="GO" id="GO:0008237">
    <property type="term" value="F:metallopeptidase activity"/>
    <property type="evidence" value="ECO:0007669"/>
    <property type="project" value="InterPro"/>
</dbReference>
<reference evidence="2 3" key="1">
    <citation type="submission" date="2019-03" db="EMBL/GenBank/DDBJ databases">
        <title>Single cell metagenomics reveals metabolic interactions within the superorganism composed of flagellate Streblomastix strix and complex community of Bacteroidetes bacteria on its surface.</title>
        <authorList>
            <person name="Treitli S.C."/>
            <person name="Kolisko M."/>
            <person name="Husnik F."/>
            <person name="Keeling P."/>
            <person name="Hampl V."/>
        </authorList>
    </citation>
    <scope>NUCLEOTIDE SEQUENCE [LARGE SCALE GENOMIC DNA]</scope>
    <source>
        <strain evidence="2">ST1C</strain>
    </source>
</reference>
<proteinExistence type="predicted"/>
<dbReference type="PANTHER" id="PTHR10540">
    <property type="entry name" value="EUKARYOTIC TRANSLATION INITIATION FACTOR 3 SUBUNIT F-RELATED"/>
    <property type="match status" value="1"/>
</dbReference>
<feature type="domain" description="JAB1/MPN/MOV34 metalloenzyme" evidence="1">
    <location>
        <begin position="2"/>
        <end position="122"/>
    </location>
</feature>
<dbReference type="EMBL" id="SNRW01005883">
    <property type="protein sequence ID" value="KAA6384172.1"/>
    <property type="molecule type" value="Genomic_DNA"/>
</dbReference>
<sequence length="146" mass="16453">MLARVHPLVLLFAVDHYNRDAAQDLHGRACGILLGNYVGQSIDIANAFAVPFEENLDSGTFTFDAQYIQTMIDMYRKLKKSWLVGILHFLAVRRYCKNPLFLVVDVNPKGEFPASAYVSDVEEKEDGTVLLETFKHVQSEMGAQEV</sequence>
<organism evidence="2 3">
    <name type="scientific">Streblomastix strix</name>
    <dbReference type="NCBI Taxonomy" id="222440"/>
    <lineage>
        <taxon>Eukaryota</taxon>
        <taxon>Metamonada</taxon>
        <taxon>Preaxostyla</taxon>
        <taxon>Oxymonadida</taxon>
        <taxon>Streblomastigidae</taxon>
        <taxon>Streblomastix</taxon>
    </lineage>
</organism>
<dbReference type="Gene3D" id="3.40.140.10">
    <property type="entry name" value="Cytidine Deaminase, domain 2"/>
    <property type="match status" value="1"/>
</dbReference>
<protein>
    <submittedName>
        <fullName evidence="2">Putative 26S proteasome nonATPase regulatory subunit 7 putat</fullName>
    </submittedName>
</protein>
<accession>A0A5J4VNI4</accession>